<feature type="signal peptide" evidence="5">
    <location>
        <begin position="1"/>
        <end position="24"/>
    </location>
</feature>
<keyword evidence="4" id="KW-0788">Thiol protease</keyword>
<dbReference type="SUPFAM" id="SSF47090">
    <property type="entry name" value="PGBD-like"/>
    <property type="match status" value="1"/>
</dbReference>
<dbReference type="PROSITE" id="PS51935">
    <property type="entry name" value="NLPC_P60"/>
    <property type="match status" value="1"/>
</dbReference>
<dbReference type="Gene3D" id="1.10.101.10">
    <property type="entry name" value="PGBD-like superfamily/PGBD"/>
    <property type="match status" value="1"/>
</dbReference>
<dbReference type="Proteomes" id="UP001208017">
    <property type="component" value="Unassembled WGS sequence"/>
</dbReference>
<evidence type="ECO:0000313" key="7">
    <source>
        <dbReference type="EMBL" id="MCX7570593.1"/>
    </source>
</evidence>
<sequence length="228" mass="23874">MVQTAFVTAAVAITAISMGHDAQAAVSYGDPILGTGSKSGQVSALQQDLRVLGYFTYQTNTGYYGTVTEAAVKAFQRSHGLAENGKVGLTTGPLIAAEAAQKLAALAPSYPEQGIIATAKQYIGVPYRWGGTTPSGFDCSGFLGYVMNQHNIGLPRTAAQMYTVGQAVSNPLPGDLVFFSTYAPGASHAGIFLGNNEFISATSSKGVKIESMSNPYWGPRYVGARSLR</sequence>
<dbReference type="Pfam" id="PF00877">
    <property type="entry name" value="NLPC_P60"/>
    <property type="match status" value="1"/>
</dbReference>
<dbReference type="Gene3D" id="3.90.1720.10">
    <property type="entry name" value="endopeptidase domain like (from Nostoc punctiforme)"/>
    <property type="match status" value="1"/>
</dbReference>
<accession>A0ABT3X3N8</accession>
<dbReference type="InterPro" id="IPR036366">
    <property type="entry name" value="PGBDSf"/>
</dbReference>
<evidence type="ECO:0000256" key="2">
    <source>
        <dbReference type="ARBA" id="ARBA00022670"/>
    </source>
</evidence>
<dbReference type="InterPro" id="IPR051202">
    <property type="entry name" value="Peptidase_C40"/>
</dbReference>
<dbReference type="PANTHER" id="PTHR47053">
    <property type="entry name" value="MUREIN DD-ENDOPEPTIDASE MEPH-RELATED"/>
    <property type="match status" value="1"/>
</dbReference>
<dbReference type="SUPFAM" id="SSF54001">
    <property type="entry name" value="Cysteine proteinases"/>
    <property type="match status" value="1"/>
</dbReference>
<proteinExistence type="inferred from homology"/>
<gene>
    <name evidence="7" type="ORF">OS242_11520</name>
</gene>
<keyword evidence="3" id="KW-0378">Hydrolase</keyword>
<dbReference type="InterPro" id="IPR038765">
    <property type="entry name" value="Papain-like_cys_pep_sf"/>
</dbReference>
<keyword evidence="5" id="KW-0732">Signal</keyword>
<comment type="caution">
    <text evidence="7">The sequence shown here is derived from an EMBL/GenBank/DDBJ whole genome shotgun (WGS) entry which is preliminary data.</text>
</comment>
<protein>
    <submittedName>
        <fullName evidence="7">NlpC/P60 family protein</fullName>
    </submittedName>
</protein>
<reference evidence="7 8" key="1">
    <citation type="submission" date="2022-11" db="EMBL/GenBank/DDBJ databases">
        <title>Study of microbial diversity in lake waters.</title>
        <authorList>
            <person name="Zhang J."/>
        </authorList>
    </citation>
    <scope>NUCLEOTIDE SEQUENCE [LARGE SCALE GENOMIC DNA]</scope>
    <source>
        <strain evidence="7 8">DT12</strain>
    </source>
</reference>
<dbReference type="EMBL" id="JAPMLT010000005">
    <property type="protein sequence ID" value="MCX7570593.1"/>
    <property type="molecule type" value="Genomic_DNA"/>
</dbReference>
<comment type="similarity">
    <text evidence="1">Belongs to the peptidase C40 family.</text>
</comment>
<evidence type="ECO:0000259" key="6">
    <source>
        <dbReference type="PROSITE" id="PS51935"/>
    </source>
</evidence>
<evidence type="ECO:0000256" key="3">
    <source>
        <dbReference type="ARBA" id="ARBA00022801"/>
    </source>
</evidence>
<name>A0ABT3X3N8_9BACL</name>
<dbReference type="PANTHER" id="PTHR47053:SF1">
    <property type="entry name" value="MUREIN DD-ENDOPEPTIDASE MEPH-RELATED"/>
    <property type="match status" value="1"/>
</dbReference>
<dbReference type="RefSeq" id="WP_267152007.1">
    <property type="nucleotide sequence ID" value="NZ_JAPMLT010000005.1"/>
</dbReference>
<dbReference type="InterPro" id="IPR002477">
    <property type="entry name" value="Peptidoglycan-bd-like"/>
</dbReference>
<dbReference type="InterPro" id="IPR036365">
    <property type="entry name" value="PGBD-like_sf"/>
</dbReference>
<organism evidence="7 8">
    <name type="scientific">Tumebacillus lacus</name>
    <dbReference type="NCBI Taxonomy" id="2995335"/>
    <lineage>
        <taxon>Bacteria</taxon>
        <taxon>Bacillati</taxon>
        <taxon>Bacillota</taxon>
        <taxon>Bacilli</taxon>
        <taxon>Bacillales</taxon>
        <taxon>Alicyclobacillaceae</taxon>
        <taxon>Tumebacillus</taxon>
    </lineage>
</organism>
<keyword evidence="2" id="KW-0645">Protease</keyword>
<evidence type="ECO:0000256" key="4">
    <source>
        <dbReference type="ARBA" id="ARBA00022807"/>
    </source>
</evidence>
<dbReference type="InterPro" id="IPR000064">
    <property type="entry name" value="NLP_P60_dom"/>
</dbReference>
<dbReference type="Pfam" id="PF01471">
    <property type="entry name" value="PG_binding_1"/>
    <property type="match status" value="1"/>
</dbReference>
<feature type="chain" id="PRO_5047530303" evidence="5">
    <location>
        <begin position="25"/>
        <end position="228"/>
    </location>
</feature>
<evidence type="ECO:0000256" key="1">
    <source>
        <dbReference type="ARBA" id="ARBA00007074"/>
    </source>
</evidence>
<evidence type="ECO:0000313" key="8">
    <source>
        <dbReference type="Proteomes" id="UP001208017"/>
    </source>
</evidence>
<evidence type="ECO:0000256" key="5">
    <source>
        <dbReference type="SAM" id="SignalP"/>
    </source>
</evidence>
<feature type="domain" description="NlpC/P60" evidence="6">
    <location>
        <begin position="109"/>
        <end position="228"/>
    </location>
</feature>
<keyword evidence="8" id="KW-1185">Reference proteome</keyword>